<name>A0A9C7Q139_9RHOD</name>
<dbReference type="EMBL" id="BQMJ01000054">
    <property type="protein sequence ID" value="GJQ14361.1"/>
    <property type="molecule type" value="Genomic_DNA"/>
</dbReference>
<evidence type="ECO:0000256" key="7">
    <source>
        <dbReference type="ARBA" id="ARBA00083669"/>
    </source>
</evidence>
<evidence type="ECO:0000256" key="3">
    <source>
        <dbReference type="ARBA" id="ARBA00022694"/>
    </source>
</evidence>
<dbReference type="InterPro" id="IPR048741">
    <property type="entry name" value="Pus10-like_C"/>
</dbReference>
<dbReference type="FunFam" id="3.30.70.3190:FF:000001">
    <property type="entry name" value="tRNA pseudouridine synthase Pus10"/>
    <property type="match status" value="1"/>
</dbReference>
<dbReference type="Gene3D" id="3.30.70.3190">
    <property type="match status" value="1"/>
</dbReference>
<evidence type="ECO:0000256" key="4">
    <source>
        <dbReference type="ARBA" id="ARBA00023235"/>
    </source>
</evidence>
<dbReference type="FunFam" id="3.30.70.2510:FF:000001">
    <property type="entry name" value="tRNA pseudouridine synthase Pus10"/>
    <property type="match status" value="1"/>
</dbReference>
<evidence type="ECO:0000256" key="6">
    <source>
        <dbReference type="ARBA" id="ARBA00079393"/>
    </source>
</evidence>
<dbReference type="Proteomes" id="UP001061958">
    <property type="component" value="Unassembled WGS sequence"/>
</dbReference>
<evidence type="ECO:0000259" key="8">
    <source>
        <dbReference type="Pfam" id="PF21238"/>
    </source>
</evidence>
<dbReference type="PANTHER" id="PTHR21568:SF0">
    <property type="entry name" value="TRNA PSEUDOURIDINE SYNTHASE PUS10"/>
    <property type="match status" value="1"/>
</dbReference>
<dbReference type="NCBIfam" id="TIGR01213">
    <property type="entry name" value="pseudo_Pus10arc"/>
    <property type="match status" value="1"/>
</dbReference>
<gene>
    <name evidence="9" type="ORF">GpartN1_g6152.t1</name>
</gene>
<dbReference type="GO" id="GO:0160148">
    <property type="term" value="F:tRNA pseudouridine(55) synthase activity"/>
    <property type="evidence" value="ECO:0007669"/>
    <property type="project" value="UniProtKB-EC"/>
</dbReference>
<dbReference type="PANTHER" id="PTHR21568">
    <property type="entry name" value="TRNA PSEUDOURIDINE SYNTHASE PUS10"/>
    <property type="match status" value="1"/>
</dbReference>
<keyword evidence="4" id="KW-0413">Isomerase</keyword>
<keyword evidence="10" id="KW-1185">Reference proteome</keyword>
<comment type="similarity">
    <text evidence="1">Belongs to the pseudouridine synthase Pus10 family.</text>
</comment>
<accession>A0A9C7Q139</accession>
<evidence type="ECO:0000313" key="9">
    <source>
        <dbReference type="EMBL" id="GJQ14361.1"/>
    </source>
</evidence>
<dbReference type="EC" id="5.4.99.25" evidence="2"/>
<evidence type="ECO:0000256" key="5">
    <source>
        <dbReference type="ARBA" id="ARBA00075270"/>
    </source>
</evidence>
<dbReference type="InterPro" id="IPR039894">
    <property type="entry name" value="Pus10-like"/>
</dbReference>
<proteinExistence type="inferred from homology"/>
<evidence type="ECO:0000313" key="10">
    <source>
        <dbReference type="Proteomes" id="UP001061958"/>
    </source>
</evidence>
<sequence>MINSVVQQALCHYFQEASVETKELLGNCCCRCCFRLLSVPFRLEGYEIYGLPEHNLQPLCIANNVEPCSENCVLCLGLLTDQVLNKLFHVMQVKLRDYRVDNTFRITIALQESYRNSLQGLMAGIKLEETQVDLKKCFKWTFGNWMERQLHMKFAVDSDVEIRIQVKEIPRVDRELSIDGMVSIVLAPIYVQGRYVKLSRKLSQSPWIVDNIRLAPDSIEECLYDYLLREMGARECRFTAGGREDVDVRMLGSGRPFIIELLDSKCTQSYINHETFFKEWERQVLVRSGGQVRLEEAKVSDAVDYAFLKETEMTKRKTYRCIVYISKPIQDESDVAEYLAYSTPLTIEQYTPLRVLHRRSLAKRKRMIHDIRLKLLNPHFAILDLVTDAGTYVKEFVHGDLGRTSPHLGSLLGCETDILQLDVLQVDIIKKR</sequence>
<dbReference type="Gene3D" id="3.30.70.2510">
    <property type="match status" value="1"/>
</dbReference>
<evidence type="ECO:0000256" key="1">
    <source>
        <dbReference type="ARBA" id="ARBA00009652"/>
    </source>
</evidence>
<keyword evidence="3" id="KW-0819">tRNA processing</keyword>
<evidence type="ECO:0000256" key="2">
    <source>
        <dbReference type="ARBA" id="ARBA00012787"/>
    </source>
</evidence>
<dbReference type="GO" id="GO:0031119">
    <property type="term" value="P:tRNA pseudouridine synthesis"/>
    <property type="evidence" value="ECO:0007669"/>
    <property type="project" value="UniProtKB-ARBA"/>
</dbReference>
<organism evidence="9 10">
    <name type="scientific">Galdieria partita</name>
    <dbReference type="NCBI Taxonomy" id="83374"/>
    <lineage>
        <taxon>Eukaryota</taxon>
        <taxon>Rhodophyta</taxon>
        <taxon>Bangiophyceae</taxon>
        <taxon>Galdieriales</taxon>
        <taxon>Galdieriaceae</taxon>
        <taxon>Galdieria</taxon>
    </lineage>
</organism>
<reference evidence="9" key="1">
    <citation type="journal article" date="2022" name="Proc. Natl. Acad. Sci. U.S.A.">
        <title>Life cycle and functional genomics of the unicellular red alga Galdieria for elucidating algal and plant evolution and industrial use.</title>
        <authorList>
            <person name="Hirooka S."/>
            <person name="Itabashi T."/>
            <person name="Ichinose T.M."/>
            <person name="Onuma R."/>
            <person name="Fujiwara T."/>
            <person name="Yamashita S."/>
            <person name="Jong L.W."/>
            <person name="Tomita R."/>
            <person name="Iwane A.H."/>
            <person name="Miyagishima S.Y."/>
        </authorList>
    </citation>
    <scope>NUCLEOTIDE SEQUENCE</scope>
    <source>
        <strain evidence="9">NBRC 102759</strain>
    </source>
</reference>
<dbReference type="Pfam" id="PF21238">
    <property type="entry name" value="Pus10_C"/>
    <property type="match status" value="1"/>
</dbReference>
<dbReference type="InterPro" id="IPR020103">
    <property type="entry name" value="PsdUridine_synth_cat_dom_sf"/>
</dbReference>
<protein>
    <recommendedName>
        <fullName evidence="2">tRNA pseudouridine(55) synthase</fullName>
        <ecNumber evidence="2">5.4.99.25</ecNumber>
    </recommendedName>
    <alternativeName>
        <fullName evidence="7">tRNA pseudouridine 55 synthase</fullName>
    </alternativeName>
    <alternativeName>
        <fullName evidence="5">tRNA pseudouridylate synthase</fullName>
    </alternativeName>
    <alternativeName>
        <fullName evidence="6">tRNA-uridine isomerase</fullName>
    </alternativeName>
</protein>
<dbReference type="GO" id="GO:0003723">
    <property type="term" value="F:RNA binding"/>
    <property type="evidence" value="ECO:0007669"/>
    <property type="project" value="InterPro"/>
</dbReference>
<dbReference type="SUPFAM" id="SSF55120">
    <property type="entry name" value="Pseudouridine synthase"/>
    <property type="match status" value="1"/>
</dbReference>
<feature type="domain" description="Pus10-like C-terminal" evidence="8">
    <location>
        <begin position="190"/>
        <end position="427"/>
    </location>
</feature>
<dbReference type="AlphaFoldDB" id="A0A9C7Q139"/>
<dbReference type="OrthoDB" id="5818at2759"/>
<comment type="caution">
    <text evidence="9">The sequence shown here is derived from an EMBL/GenBank/DDBJ whole genome shotgun (WGS) entry which is preliminary data.</text>
</comment>
<reference evidence="9" key="2">
    <citation type="submission" date="2022-01" db="EMBL/GenBank/DDBJ databases">
        <authorList>
            <person name="Hirooka S."/>
            <person name="Miyagishima S.Y."/>
        </authorList>
    </citation>
    <scope>NUCLEOTIDE SEQUENCE</scope>
    <source>
        <strain evidence="9">NBRC 102759</strain>
    </source>
</reference>